<feature type="transmembrane region" description="Helical" evidence="6">
    <location>
        <begin position="229"/>
        <end position="255"/>
    </location>
</feature>
<protein>
    <submittedName>
        <fullName evidence="8">NADH-quinone oxidoreductase subunit N</fullName>
    </submittedName>
</protein>
<dbReference type="RefSeq" id="WP_166918979.1">
    <property type="nucleotide sequence ID" value="NZ_JAASRN010000002.1"/>
</dbReference>
<sequence length="498" mass="55345">MKQLFSHSFIDSFAYRFENIYQSLGFLLPETALLAGIVLLLLLAIITRKAYGMRIAFWAVAVMMATLFAQLFFLVGQLRSFSSEAPLYLMADTLCVFHPLQIQARIALTLGALLFGVVFLFELLGRHRNESVEWLFWGLSALLGLDLLLLSAHFLTFYLSFELSSIATYFLLSVGRQRRQHEALIKYVLFGAFASALMLYGISWIYGLAGSMDFTQADFWHHLQKAPSLWLYIAWALFAAGVFFKLSVVPFHFWAPDAYEGAPAMSLAFVSAMPKVAILAFMMLLSRQMVAFAALQTVWGQLLMAVALASLLLGNFAALRQQNLKRLLAYATIAHMGTLLLPVVAIGYEGAEAVFLYYWAVYALALFVIFALASHQQIEQIADLRRFHCSTGTKLAWGVVAFSLTGLPPTAGFLGKLGVFVHFWKMAASYHFALLLWATALLSTAVALAYYIKIPYALFFKQESKVGAPTTGVDAALLPAMIIALLLVLAILWAYPFA</sequence>
<name>A0A846MQ66_9BACT</name>
<gene>
    <name evidence="8" type="ORF">FHS56_001216</name>
</gene>
<feature type="transmembrane region" description="Helical" evidence="6">
    <location>
        <begin position="327"/>
        <end position="348"/>
    </location>
</feature>
<evidence type="ECO:0000256" key="3">
    <source>
        <dbReference type="ARBA" id="ARBA00022989"/>
    </source>
</evidence>
<evidence type="ECO:0000256" key="2">
    <source>
        <dbReference type="ARBA" id="ARBA00022692"/>
    </source>
</evidence>
<feature type="transmembrane region" description="Helical" evidence="6">
    <location>
        <begin position="267"/>
        <end position="286"/>
    </location>
</feature>
<evidence type="ECO:0000256" key="4">
    <source>
        <dbReference type="ARBA" id="ARBA00023136"/>
    </source>
</evidence>
<feature type="transmembrane region" description="Helical" evidence="6">
    <location>
        <begin position="106"/>
        <end position="125"/>
    </location>
</feature>
<keyword evidence="4 6" id="KW-0472">Membrane</keyword>
<dbReference type="GO" id="GO:0012505">
    <property type="term" value="C:endomembrane system"/>
    <property type="evidence" value="ECO:0007669"/>
    <property type="project" value="UniProtKB-SubCell"/>
</dbReference>
<feature type="transmembrane region" description="Helical" evidence="6">
    <location>
        <begin position="430"/>
        <end position="452"/>
    </location>
</feature>
<organism evidence="8 9">
    <name type="scientific">Thermonema lapsum</name>
    <dbReference type="NCBI Taxonomy" id="28195"/>
    <lineage>
        <taxon>Bacteria</taxon>
        <taxon>Pseudomonadati</taxon>
        <taxon>Bacteroidota</taxon>
        <taxon>Cytophagia</taxon>
        <taxon>Cytophagales</taxon>
        <taxon>Thermonemataceae</taxon>
        <taxon>Thermonema</taxon>
    </lineage>
</organism>
<feature type="transmembrane region" description="Helical" evidence="6">
    <location>
        <begin position="157"/>
        <end position="175"/>
    </location>
</feature>
<proteinExistence type="predicted"/>
<dbReference type="PANTHER" id="PTHR22773">
    <property type="entry name" value="NADH DEHYDROGENASE"/>
    <property type="match status" value="1"/>
</dbReference>
<keyword evidence="2 5" id="KW-0812">Transmembrane</keyword>
<feature type="transmembrane region" description="Helical" evidence="6">
    <location>
        <begin position="395"/>
        <end position="424"/>
    </location>
</feature>
<keyword evidence="3 6" id="KW-1133">Transmembrane helix</keyword>
<feature type="transmembrane region" description="Helical" evidence="6">
    <location>
        <begin position="473"/>
        <end position="495"/>
    </location>
</feature>
<feature type="transmembrane region" description="Helical" evidence="6">
    <location>
        <begin position="354"/>
        <end position="374"/>
    </location>
</feature>
<dbReference type="Pfam" id="PF00361">
    <property type="entry name" value="Proton_antipo_M"/>
    <property type="match status" value="1"/>
</dbReference>
<feature type="transmembrane region" description="Helical" evidence="6">
    <location>
        <begin position="20"/>
        <end position="43"/>
    </location>
</feature>
<evidence type="ECO:0000256" key="5">
    <source>
        <dbReference type="RuleBase" id="RU000320"/>
    </source>
</evidence>
<dbReference type="EMBL" id="JAASRN010000002">
    <property type="protein sequence ID" value="NIK73703.1"/>
    <property type="molecule type" value="Genomic_DNA"/>
</dbReference>
<evidence type="ECO:0000313" key="8">
    <source>
        <dbReference type="EMBL" id="NIK73703.1"/>
    </source>
</evidence>
<dbReference type="GO" id="GO:0016020">
    <property type="term" value="C:membrane"/>
    <property type="evidence" value="ECO:0007669"/>
    <property type="project" value="UniProtKB-SubCell"/>
</dbReference>
<accession>A0A846MQ66</accession>
<evidence type="ECO:0000313" key="9">
    <source>
        <dbReference type="Proteomes" id="UP000537126"/>
    </source>
</evidence>
<dbReference type="InterPro" id="IPR001750">
    <property type="entry name" value="ND/Mrp_TM"/>
</dbReference>
<feature type="transmembrane region" description="Helical" evidence="6">
    <location>
        <begin position="187"/>
        <end position="209"/>
    </location>
</feature>
<evidence type="ECO:0000256" key="6">
    <source>
        <dbReference type="SAM" id="Phobius"/>
    </source>
</evidence>
<feature type="transmembrane region" description="Helical" evidence="6">
    <location>
        <begin position="132"/>
        <end position="151"/>
    </location>
</feature>
<feature type="domain" description="NADH:quinone oxidoreductase/Mrp antiporter transmembrane" evidence="7">
    <location>
        <begin position="151"/>
        <end position="434"/>
    </location>
</feature>
<dbReference type="AlphaFoldDB" id="A0A846MQ66"/>
<dbReference type="Proteomes" id="UP000537126">
    <property type="component" value="Unassembled WGS sequence"/>
</dbReference>
<feature type="transmembrane region" description="Helical" evidence="6">
    <location>
        <begin position="55"/>
        <end position="75"/>
    </location>
</feature>
<feature type="transmembrane region" description="Helical" evidence="6">
    <location>
        <begin position="298"/>
        <end position="318"/>
    </location>
</feature>
<comment type="caution">
    <text evidence="8">The sequence shown here is derived from an EMBL/GenBank/DDBJ whole genome shotgun (WGS) entry which is preliminary data.</text>
</comment>
<evidence type="ECO:0000259" key="7">
    <source>
        <dbReference type="Pfam" id="PF00361"/>
    </source>
</evidence>
<evidence type="ECO:0000256" key="1">
    <source>
        <dbReference type="ARBA" id="ARBA00004127"/>
    </source>
</evidence>
<reference evidence="8 9" key="1">
    <citation type="submission" date="2020-03" db="EMBL/GenBank/DDBJ databases">
        <title>Genomic Encyclopedia of Type Strains, Phase IV (KMG-IV): sequencing the most valuable type-strain genomes for metagenomic binning, comparative biology and taxonomic classification.</title>
        <authorList>
            <person name="Goeker M."/>
        </authorList>
    </citation>
    <scope>NUCLEOTIDE SEQUENCE [LARGE SCALE GENOMIC DNA]</scope>
    <source>
        <strain evidence="8 9">DSM 5718</strain>
    </source>
</reference>
<comment type="subcellular location">
    <subcellularLocation>
        <location evidence="1">Endomembrane system</location>
        <topology evidence="1">Multi-pass membrane protein</topology>
    </subcellularLocation>
    <subcellularLocation>
        <location evidence="5">Membrane</location>
        <topology evidence="5">Multi-pass membrane protein</topology>
    </subcellularLocation>
</comment>
<keyword evidence="9" id="KW-1185">Reference proteome</keyword>